<dbReference type="InterPro" id="IPR011603">
    <property type="entry name" value="2oxoglutarate_DH_E1"/>
</dbReference>
<organism evidence="5 6">
    <name type="scientific">Escallonia rubra</name>
    <dbReference type="NCBI Taxonomy" id="112253"/>
    <lineage>
        <taxon>Eukaryota</taxon>
        <taxon>Viridiplantae</taxon>
        <taxon>Streptophyta</taxon>
        <taxon>Embryophyta</taxon>
        <taxon>Tracheophyta</taxon>
        <taxon>Spermatophyta</taxon>
        <taxon>Magnoliopsida</taxon>
        <taxon>eudicotyledons</taxon>
        <taxon>Gunneridae</taxon>
        <taxon>Pentapetalae</taxon>
        <taxon>asterids</taxon>
        <taxon>campanulids</taxon>
        <taxon>Escalloniales</taxon>
        <taxon>Escalloniaceae</taxon>
        <taxon>Escallonia</taxon>
    </lineage>
</organism>
<evidence type="ECO:0000256" key="2">
    <source>
        <dbReference type="ARBA" id="ARBA00006936"/>
    </source>
</evidence>
<keyword evidence="3" id="KW-0560">Oxidoreductase</keyword>
<dbReference type="PANTHER" id="PTHR23152:SF4">
    <property type="entry name" value="2-OXOADIPATE DEHYDROGENASE COMPLEX COMPONENT E1"/>
    <property type="match status" value="1"/>
</dbReference>
<dbReference type="AlphaFoldDB" id="A0AA88QU66"/>
<evidence type="ECO:0000256" key="3">
    <source>
        <dbReference type="ARBA" id="ARBA00023002"/>
    </source>
</evidence>
<dbReference type="GO" id="GO:0006099">
    <property type="term" value="P:tricarboxylic acid cycle"/>
    <property type="evidence" value="ECO:0007669"/>
    <property type="project" value="TreeGrafter"/>
</dbReference>
<dbReference type="GO" id="GO:0045252">
    <property type="term" value="C:oxoglutarate dehydrogenase complex"/>
    <property type="evidence" value="ECO:0007669"/>
    <property type="project" value="TreeGrafter"/>
</dbReference>
<gene>
    <name evidence="5" type="ORF">RJ640_027483</name>
</gene>
<evidence type="ECO:0000256" key="4">
    <source>
        <dbReference type="ARBA" id="ARBA00023052"/>
    </source>
</evidence>
<evidence type="ECO:0000313" key="5">
    <source>
        <dbReference type="EMBL" id="KAK2976192.1"/>
    </source>
</evidence>
<protein>
    <recommendedName>
        <fullName evidence="7">2-oxoglutarate dehydrogenase E1 component</fullName>
    </recommendedName>
</protein>
<keyword evidence="4" id="KW-0786">Thiamine pyrophosphate</keyword>
<evidence type="ECO:0000256" key="1">
    <source>
        <dbReference type="ARBA" id="ARBA00001964"/>
    </source>
</evidence>
<comment type="caution">
    <text evidence="5">The sequence shown here is derived from an EMBL/GenBank/DDBJ whole genome shotgun (WGS) entry which is preliminary data.</text>
</comment>
<dbReference type="SUPFAM" id="SSF52518">
    <property type="entry name" value="Thiamin diphosphate-binding fold (THDP-binding)"/>
    <property type="match status" value="1"/>
</dbReference>
<dbReference type="EMBL" id="JAVXUO010002105">
    <property type="protein sequence ID" value="KAK2976192.1"/>
    <property type="molecule type" value="Genomic_DNA"/>
</dbReference>
<proteinExistence type="inferred from homology"/>
<dbReference type="GO" id="GO:0005739">
    <property type="term" value="C:mitochondrion"/>
    <property type="evidence" value="ECO:0007669"/>
    <property type="project" value="TreeGrafter"/>
</dbReference>
<evidence type="ECO:0000313" key="6">
    <source>
        <dbReference type="Proteomes" id="UP001187471"/>
    </source>
</evidence>
<dbReference type="InterPro" id="IPR029061">
    <property type="entry name" value="THDP-binding"/>
</dbReference>
<comment type="cofactor">
    <cofactor evidence="1">
        <name>thiamine diphosphate</name>
        <dbReference type="ChEBI" id="CHEBI:58937"/>
    </cofactor>
</comment>
<name>A0AA88QU66_9ASTE</name>
<dbReference type="PANTHER" id="PTHR23152">
    <property type="entry name" value="2-OXOGLUTARATE DEHYDROGENASE"/>
    <property type="match status" value="1"/>
</dbReference>
<dbReference type="Proteomes" id="UP001187471">
    <property type="component" value="Unassembled WGS sequence"/>
</dbReference>
<dbReference type="Gene3D" id="3.40.50.970">
    <property type="match status" value="1"/>
</dbReference>
<keyword evidence="6" id="KW-1185">Reference proteome</keyword>
<reference evidence="5" key="1">
    <citation type="submission" date="2022-12" db="EMBL/GenBank/DDBJ databases">
        <title>Draft genome assemblies for two species of Escallonia (Escalloniales).</title>
        <authorList>
            <person name="Chanderbali A."/>
            <person name="Dervinis C."/>
            <person name="Anghel I."/>
            <person name="Soltis D."/>
            <person name="Soltis P."/>
            <person name="Zapata F."/>
        </authorList>
    </citation>
    <scope>NUCLEOTIDE SEQUENCE</scope>
    <source>
        <strain evidence="5">UCBG92.1500</strain>
        <tissue evidence="5">Leaf</tissue>
    </source>
</reference>
<dbReference type="GO" id="GO:0030976">
    <property type="term" value="F:thiamine pyrophosphate binding"/>
    <property type="evidence" value="ECO:0007669"/>
    <property type="project" value="InterPro"/>
</dbReference>
<dbReference type="GO" id="GO:0004591">
    <property type="term" value="F:oxoglutarate dehydrogenase (succinyl-transferring) activity"/>
    <property type="evidence" value="ECO:0007669"/>
    <property type="project" value="TreeGrafter"/>
</dbReference>
<comment type="similarity">
    <text evidence="2">Belongs to the alpha-ketoglutarate dehydrogenase family.</text>
</comment>
<sequence>MQYNQPRREVILDRLMWSTQFENFLATKWTAAKRFGLEGCETLIPGMKAMFDRSADLGVETIVIGMSHRGRLNVLGNVVRNPPRQIFSEFSGGTKLVDEIILHQNEIPETSAAFRLNA</sequence>
<accession>A0AA88QU66</accession>
<evidence type="ECO:0008006" key="7">
    <source>
        <dbReference type="Google" id="ProtNLM"/>
    </source>
</evidence>